<gene>
    <name evidence="5" type="ORF">IFO69_01880</name>
</gene>
<feature type="compositionally biased region" description="Basic and acidic residues" evidence="1">
    <location>
        <begin position="24"/>
        <end position="39"/>
    </location>
</feature>
<name>A0ABR9AFM1_9BACT</name>
<evidence type="ECO:0000313" key="5">
    <source>
        <dbReference type="EMBL" id="MBD8487486.1"/>
    </source>
</evidence>
<organism evidence="5 6">
    <name type="scientific">Echinicola arenosa</name>
    <dbReference type="NCBI Taxonomy" id="2774144"/>
    <lineage>
        <taxon>Bacteria</taxon>
        <taxon>Pseudomonadati</taxon>
        <taxon>Bacteroidota</taxon>
        <taxon>Cytophagia</taxon>
        <taxon>Cytophagales</taxon>
        <taxon>Cyclobacteriaceae</taxon>
        <taxon>Echinicola</taxon>
    </lineage>
</organism>
<dbReference type="InterPro" id="IPR048502">
    <property type="entry name" value="NamZ_N"/>
</dbReference>
<sequence length="404" mass="45314">MKLLKLILLFTFSLSTLAYCKNSSKGDKENNNRINKSAEDPILPAADQPEKYLPLLKGKKVGLVANQTSILTQSNNQHLVDFLLSEGITVQKIFVPEHGFRGDADAGEVIANDTDKDTGIPLVSLYGANKKPSEEALMDIDVVVFDFQDVGVRFYTYISTMHYVMEACAEQNKPMIIMDRPNPNGDYIDGPILDKAYKSFVGMHPIPVVHGLTMGELAQMINGEGWLKNGIKADITVIPVANWDHSMHYSLPIKPSPNLPNDVSIRLYPSLCFFEGTDISVGRGTYYPFQVFGAPDPKFGKFTFTPESIQGMSKHPPHEGKLCFGTDLRESELDHQFTLKYLLEMYQKSGLKEKFFNSFFNKLAGSDQLKKDILADKTEAEIKAGWQAGLDAYKSKREKYLLYR</sequence>
<evidence type="ECO:0000259" key="4">
    <source>
        <dbReference type="Pfam" id="PF20732"/>
    </source>
</evidence>
<dbReference type="Pfam" id="PF20732">
    <property type="entry name" value="NamZ_C"/>
    <property type="match status" value="1"/>
</dbReference>
<dbReference type="InterPro" id="IPR008302">
    <property type="entry name" value="NamZ"/>
</dbReference>
<evidence type="ECO:0000313" key="6">
    <source>
        <dbReference type="Proteomes" id="UP000647133"/>
    </source>
</evidence>
<reference evidence="5 6" key="1">
    <citation type="submission" date="2020-09" db="EMBL/GenBank/DDBJ databases">
        <title>Echinicola sp. CAU 1574 isolated from sand of Sido Beach.</title>
        <authorList>
            <person name="Kim W."/>
        </authorList>
    </citation>
    <scope>NUCLEOTIDE SEQUENCE [LARGE SCALE GENOMIC DNA]</scope>
    <source>
        <strain evidence="5 6">CAU 1574</strain>
    </source>
</reference>
<feature type="chain" id="PRO_5045518770" evidence="2">
    <location>
        <begin position="19"/>
        <end position="404"/>
    </location>
</feature>
<dbReference type="Proteomes" id="UP000647133">
    <property type="component" value="Unassembled WGS sequence"/>
</dbReference>
<dbReference type="RefSeq" id="WP_192007436.1">
    <property type="nucleotide sequence ID" value="NZ_JACYTQ010000001.1"/>
</dbReference>
<dbReference type="InterPro" id="IPR048503">
    <property type="entry name" value="NamZ_C"/>
</dbReference>
<dbReference type="EMBL" id="JACYTQ010000001">
    <property type="protein sequence ID" value="MBD8487486.1"/>
    <property type="molecule type" value="Genomic_DNA"/>
</dbReference>
<protein>
    <submittedName>
        <fullName evidence="5">DUF1343 domain-containing protein</fullName>
    </submittedName>
</protein>
<dbReference type="PANTHER" id="PTHR42915:SF1">
    <property type="entry name" value="PEPTIDOGLYCAN BETA-N-ACETYLMURAMIDASE NAMZ"/>
    <property type="match status" value="1"/>
</dbReference>
<dbReference type="PIRSF" id="PIRSF016719">
    <property type="entry name" value="UCP016719"/>
    <property type="match status" value="1"/>
</dbReference>
<keyword evidence="6" id="KW-1185">Reference proteome</keyword>
<accession>A0ABR9AFM1</accession>
<feature type="domain" description="Peptidoglycan beta-N-acetylmuramidase NamZ N-terminal" evidence="3">
    <location>
        <begin position="61"/>
        <end position="261"/>
    </location>
</feature>
<comment type="caution">
    <text evidence="5">The sequence shown here is derived from an EMBL/GenBank/DDBJ whole genome shotgun (WGS) entry which is preliminary data.</text>
</comment>
<dbReference type="Gene3D" id="3.90.1150.140">
    <property type="match status" value="1"/>
</dbReference>
<evidence type="ECO:0000256" key="2">
    <source>
        <dbReference type="SAM" id="SignalP"/>
    </source>
</evidence>
<feature type="region of interest" description="Disordered" evidence="1">
    <location>
        <begin position="22"/>
        <end position="41"/>
    </location>
</feature>
<proteinExistence type="predicted"/>
<keyword evidence="2" id="KW-0732">Signal</keyword>
<dbReference type="Gene3D" id="3.40.50.12170">
    <property type="entry name" value="Uncharacterised protein PF07075, DUF1343"/>
    <property type="match status" value="1"/>
</dbReference>
<dbReference type="PANTHER" id="PTHR42915">
    <property type="entry name" value="HYPOTHETICAL 460 KDA PROTEIN IN FEUA-SIGW INTERGENIC REGION [PRECURSOR]"/>
    <property type="match status" value="1"/>
</dbReference>
<dbReference type="Pfam" id="PF07075">
    <property type="entry name" value="NamZ_N"/>
    <property type="match status" value="1"/>
</dbReference>
<feature type="signal peptide" evidence="2">
    <location>
        <begin position="1"/>
        <end position="18"/>
    </location>
</feature>
<evidence type="ECO:0000256" key="1">
    <source>
        <dbReference type="SAM" id="MobiDB-lite"/>
    </source>
</evidence>
<evidence type="ECO:0000259" key="3">
    <source>
        <dbReference type="Pfam" id="PF07075"/>
    </source>
</evidence>
<feature type="domain" description="Peptidoglycan beta-N-acetylmuramidase NamZ C-terminal" evidence="4">
    <location>
        <begin position="267"/>
        <end position="403"/>
    </location>
</feature>